<gene>
    <name evidence="3" type="ORF">BOH66_01025</name>
</gene>
<keyword evidence="3" id="KW-0378">Hydrolase</keyword>
<dbReference type="KEGG" id="maur:BOH66_01025"/>
<protein>
    <submittedName>
        <fullName evidence="3">Serine hydrolase</fullName>
    </submittedName>
</protein>
<organism evidence="3 4">
    <name type="scientific">Microbacterium aurum</name>
    <dbReference type="NCBI Taxonomy" id="36805"/>
    <lineage>
        <taxon>Bacteria</taxon>
        <taxon>Bacillati</taxon>
        <taxon>Actinomycetota</taxon>
        <taxon>Actinomycetes</taxon>
        <taxon>Micrococcales</taxon>
        <taxon>Microbacteriaceae</taxon>
        <taxon>Microbacterium</taxon>
    </lineage>
</organism>
<dbReference type="GO" id="GO:0016787">
    <property type="term" value="F:hydrolase activity"/>
    <property type="evidence" value="ECO:0007669"/>
    <property type="project" value="UniProtKB-KW"/>
</dbReference>
<evidence type="ECO:0000259" key="2">
    <source>
        <dbReference type="Pfam" id="PF00144"/>
    </source>
</evidence>
<keyword evidence="1" id="KW-0732">Signal</keyword>
<dbReference type="PROSITE" id="PS51257">
    <property type="entry name" value="PROKAR_LIPOPROTEIN"/>
    <property type="match status" value="1"/>
</dbReference>
<dbReference type="SUPFAM" id="SSF56601">
    <property type="entry name" value="beta-lactamase/transpeptidase-like"/>
    <property type="match status" value="1"/>
</dbReference>
<dbReference type="Proteomes" id="UP000187185">
    <property type="component" value="Chromosome"/>
</dbReference>
<dbReference type="PANTHER" id="PTHR46825:SF7">
    <property type="entry name" value="D-ALANYL-D-ALANINE CARBOXYPEPTIDASE"/>
    <property type="match status" value="1"/>
</dbReference>
<dbReference type="OrthoDB" id="3174977at2"/>
<evidence type="ECO:0000313" key="4">
    <source>
        <dbReference type="Proteomes" id="UP000187185"/>
    </source>
</evidence>
<dbReference type="EMBL" id="CP018762">
    <property type="protein sequence ID" value="APZ33035.1"/>
    <property type="molecule type" value="Genomic_DNA"/>
</dbReference>
<dbReference type="Pfam" id="PF00144">
    <property type="entry name" value="Beta-lactamase"/>
    <property type="match status" value="1"/>
</dbReference>
<name>A0A1P8U4K1_9MICO</name>
<dbReference type="AlphaFoldDB" id="A0A1P8U4K1"/>
<dbReference type="Gene3D" id="3.40.710.10">
    <property type="entry name" value="DD-peptidase/beta-lactamase superfamily"/>
    <property type="match status" value="1"/>
</dbReference>
<reference evidence="3 4" key="1">
    <citation type="submission" date="2016-12" db="EMBL/GenBank/DDBJ databases">
        <title>Complete genome sequence of Microbacterium aurum KACC 15219.</title>
        <authorList>
            <person name="Jung Y."/>
            <person name="Shin J.-H."/>
            <person name="Lee Y.-J."/>
            <person name="Yi H."/>
            <person name="Bahn Y.-S."/>
            <person name="Kim J.F."/>
            <person name="Lee D.-W."/>
        </authorList>
    </citation>
    <scope>NUCLEOTIDE SEQUENCE [LARGE SCALE GENOMIC DNA]</scope>
    <source>
        <strain evidence="3 4">KACC 15219</strain>
    </source>
</reference>
<dbReference type="RefSeq" id="WP_076688477.1">
    <property type="nucleotide sequence ID" value="NZ_CALBSP010000016.1"/>
</dbReference>
<accession>A0A1P8U4K1</accession>
<feature type="chain" id="PRO_5039279437" evidence="1">
    <location>
        <begin position="28"/>
        <end position="422"/>
    </location>
</feature>
<evidence type="ECO:0000256" key="1">
    <source>
        <dbReference type="SAM" id="SignalP"/>
    </source>
</evidence>
<sequence>MRRFHRGRRAVAVAGALALAALLAACSAEPASTLTLPAQVEASLPAETQAQLQAAVEQAVAASGATGAVVGVWAPWSGTWQAGVGTSAPGAGEVTAATTFKAGAVTRAMTCDVLYGLAHDGVVALNDPVGDYVTGIAGAETTTLEQLCDSTSGLASYAPLIDSRMRAVPERSWNPRELLAYGISRGVATTPGTTFADSDTSYVLLGLALEHASGRSAAQLYDTYVFGPAGMTATALPTAADVGLSGLWSGDAEDGSVACAAPVDVTAVSPTAGYTASGVISDLADLGRYVQALAVGAREYDTDKRFANPLPVSADGPSWFTADGGVYQAGSLVGQYGSILGYLTAAFADRNTGMTVVVVLNNSRASADLVRSLAWELAAIGSKAPAAAGQTAPDAGLPWTAEEMAAQVAATAVCPLPEAPAG</sequence>
<evidence type="ECO:0000313" key="3">
    <source>
        <dbReference type="EMBL" id="APZ33035.1"/>
    </source>
</evidence>
<dbReference type="InterPro" id="IPR050491">
    <property type="entry name" value="AmpC-like"/>
</dbReference>
<proteinExistence type="predicted"/>
<feature type="domain" description="Beta-lactamase-related" evidence="2">
    <location>
        <begin position="53"/>
        <end position="365"/>
    </location>
</feature>
<feature type="signal peptide" evidence="1">
    <location>
        <begin position="1"/>
        <end position="27"/>
    </location>
</feature>
<dbReference type="STRING" id="36805.BOH66_01025"/>
<keyword evidence="4" id="KW-1185">Reference proteome</keyword>
<dbReference type="PANTHER" id="PTHR46825">
    <property type="entry name" value="D-ALANYL-D-ALANINE-CARBOXYPEPTIDASE/ENDOPEPTIDASE AMPH"/>
    <property type="match status" value="1"/>
</dbReference>
<dbReference type="InterPro" id="IPR012338">
    <property type="entry name" value="Beta-lactam/transpept-like"/>
</dbReference>
<dbReference type="InterPro" id="IPR001466">
    <property type="entry name" value="Beta-lactam-related"/>
</dbReference>